<name>A0A8H6A471_PETAA</name>
<evidence type="ECO:0000313" key="2">
    <source>
        <dbReference type="Proteomes" id="UP000541154"/>
    </source>
</evidence>
<reference evidence="1 2" key="1">
    <citation type="submission" date="2019-04" db="EMBL/GenBank/DDBJ databases">
        <title>Aspergillus burnettii sp. nov., novel species from soil in southeast Queensland.</title>
        <authorList>
            <person name="Gilchrist C.L.M."/>
            <person name="Pitt J.I."/>
            <person name="Lange L."/>
            <person name="Lacey H.J."/>
            <person name="Vuong D."/>
            <person name="Midgley D.J."/>
            <person name="Greenfield P."/>
            <person name="Bradbury M."/>
            <person name="Lacey E."/>
            <person name="Busk P.K."/>
            <person name="Pilgaard B."/>
            <person name="Chooi Y.H."/>
            <person name="Piggott A.M."/>
        </authorList>
    </citation>
    <scope>NUCLEOTIDE SEQUENCE [LARGE SCALE GENOMIC DNA]</scope>
    <source>
        <strain evidence="1 2">FRR 5400</strain>
    </source>
</reference>
<evidence type="ECO:0000313" key="1">
    <source>
        <dbReference type="EMBL" id="KAF5859834.1"/>
    </source>
</evidence>
<dbReference type="Proteomes" id="UP000541154">
    <property type="component" value="Unassembled WGS sequence"/>
</dbReference>
<dbReference type="AlphaFoldDB" id="A0A8H6A471"/>
<keyword evidence="2" id="KW-1185">Reference proteome</keyword>
<proteinExistence type="predicted"/>
<protein>
    <submittedName>
        <fullName evidence="1">Uncharacterized protein</fullName>
    </submittedName>
</protein>
<sequence>MLAVDNYGKNALHYQLEARHKKSSGGRPTTLASFRYVAREINTLVKQPALPDLAENWLDDLSVRGDEKRRLSLLLLEKGVDPIARNTDGHVALETYILAFDDVYQSQHGFTNNELIDFDNIYDEID</sequence>
<accession>A0A8H6A471</accession>
<dbReference type="EMBL" id="SPNV01000151">
    <property type="protein sequence ID" value="KAF5859834.1"/>
    <property type="molecule type" value="Genomic_DNA"/>
</dbReference>
<comment type="caution">
    <text evidence="1">The sequence shown here is derived from an EMBL/GenBank/DDBJ whole genome shotgun (WGS) entry which is preliminary data.</text>
</comment>
<organism evidence="1 2">
    <name type="scientific">Petromyces alliaceus</name>
    <name type="common">Aspergillus alliaceus</name>
    <dbReference type="NCBI Taxonomy" id="209559"/>
    <lineage>
        <taxon>Eukaryota</taxon>
        <taxon>Fungi</taxon>
        <taxon>Dikarya</taxon>
        <taxon>Ascomycota</taxon>
        <taxon>Pezizomycotina</taxon>
        <taxon>Eurotiomycetes</taxon>
        <taxon>Eurotiomycetidae</taxon>
        <taxon>Eurotiales</taxon>
        <taxon>Aspergillaceae</taxon>
        <taxon>Aspergillus</taxon>
        <taxon>Aspergillus subgen. Circumdati</taxon>
    </lineage>
</organism>
<gene>
    <name evidence="1" type="ORF">ETB97_002386</name>
</gene>